<feature type="compositionally biased region" description="Acidic residues" evidence="5">
    <location>
        <begin position="1120"/>
        <end position="1132"/>
    </location>
</feature>
<feature type="compositionally biased region" description="Basic and acidic residues" evidence="5">
    <location>
        <begin position="288"/>
        <end position="299"/>
    </location>
</feature>
<feature type="compositionally biased region" description="Basic and acidic residues" evidence="5">
    <location>
        <begin position="524"/>
        <end position="543"/>
    </location>
</feature>
<comment type="caution">
    <text evidence="6">The sequence shown here is derived from an EMBL/GenBank/DDBJ whole genome shotgun (WGS) entry which is preliminary data.</text>
</comment>
<evidence type="ECO:0000256" key="1">
    <source>
        <dbReference type="ARBA" id="ARBA00004370"/>
    </source>
</evidence>
<feature type="compositionally biased region" description="Basic and acidic residues" evidence="5">
    <location>
        <begin position="1103"/>
        <end position="1119"/>
    </location>
</feature>
<sequence>MAQIQDMSSRWICGGGSQLTKGNSDSFFLNLPVEILLIVHSFLPASIPYSRLKLEQKREYKTFAIRQLPNAWLAEDTLRFREFQEEDLYPQPRGPPFRDQPGWNINVLRQFEQGALLIKHMHVQMSLKYDRLEKKTRQQKSFLKSLLEPYRTDFSPCLNIHPSEKFGAVGHSESHPKLVSGRYLLFNQWTFTNTLRGGTIALHKLEYFGACTHQAMSDFEWGTLLLRRGWGAEFGVREASWLFSRAWWQPLAHRLSDEFFECLREAIKNPGCLAQTTDRSHPQMPRRNRAEDLDFEIHVDPSCLSDPMDDNDIRAPEEPKVEVETDHDSQNDSAKELDNDIDTTNHTDLPTEAKAEPTVEAQEEDQSTITPQETEEAQSDQEASDSEADSEAESEPEAEPEEEAKAQVDTEDKPEEPIEEPATESEEAEAVPAASKVEADTTATEPSVDDTKDNDEDPTPVEDAATTEDTPADTPTEDTPSADIPTDNIPTEGSTAQDPKEDEPIEEDKTKSAEAEVEASTEGNEERHFSETESDRSGSRRESSGSSGSEYSSRRHSGRSEAINGVARDIASQIDNHEKRESLNSYSGTDDTGYISHSESVSTRTGPKMSTAGMRGGVDEAAETSSHHEHEDDVFSDRSPRSSMGSVSETDNRKAQDAMSRMTRSPRVSGVSGISGFSEYDREEEDFIPTIRGNPRPVFRSPSSVKAMQMSSPPGSTIGSPRSSRRAPLSASRLGSPRFSEQYSPKKTPPRFKRSTPPLVLLHVTLLPLRWPWGDVLENADADDLSKECKAIRDAWRLLQDRMADTTVERGILLPHPQSDYEVLEERLLEALDLPMRRRARILECGHYLGPSNEMTIEDSEEEESEEDEYQQPEEEERRSSRRSQAQPTHWCKTCKSDINYESLGRAKVFRVKVYASNGLIRGGAWEACWKEMERVDVEIEPLVDAVSQHELVSLEADQERELAMREAEEEERYIRLDEEHREFEERERGRLSRRRGESRNHVEDMSHISEGKSRMEDHDTSRHDTSRHEDSRYDKSLHAESVRDKSAYDESLHEPSHHEPSHHEPSHHEESLHDVSEAREASVHDTTKDHDQSHIANDTQPAEEHSADVTKESMKEPADDVEESFAEDQDDEKSRSFEELEKDIDDHLQEERERSLAEEARNAEPTPEPSHLEDTNLEAEESSIAPEDPADSKDDEAERLRREEERYREIYGDTPAPKEHHQESQRSFHEQQPQHHEQQYAERSRSSAGNHAPDYAHAAPRVPTAEERRQAMKSATLPELLAESARVAMQDKKNILIGLLSVLILLLAIRGNTAPQQDPRNFQTVVMNREVPTVTVTQAISIQATEAAPQIAASADPVEEEEEERNVEAYHPEESIVVEDTPAQNNAAQYEQVNNNQIAIGNSYPNPDGSSTGSVDPCASCSAPSQGYHGVEAPRELGAGPAAESPETEKQPTCEERIVRIVETVTAVETATVKITEYATDVPSQETHAVEEEKVEESVAPEANDTIVAADAPVDGEAPVEETLPTEETGLPSEEAEPVKEDEDPAQETMSPDEEAFDEIEQKADDAEPSIEAEATSESAAPEALSSDEEAPEQAAEHSEEADRL</sequence>
<evidence type="ECO:0000313" key="6">
    <source>
        <dbReference type="EMBL" id="KAF5558035.1"/>
    </source>
</evidence>
<dbReference type="PANTHER" id="PTHR12953:SF0">
    <property type="entry name" value="SUN DOMAIN-CONTAINING OSSIFICATION FACTOR"/>
    <property type="match status" value="1"/>
</dbReference>
<keyword evidence="2" id="KW-0812">Transmembrane</keyword>
<feature type="region of interest" description="Disordered" evidence="5">
    <location>
        <begin position="851"/>
        <end position="887"/>
    </location>
</feature>
<keyword evidence="3" id="KW-1133">Transmembrane helix</keyword>
<evidence type="ECO:0000256" key="3">
    <source>
        <dbReference type="ARBA" id="ARBA00022989"/>
    </source>
</evidence>
<feature type="compositionally biased region" description="Basic and acidic residues" evidence="5">
    <location>
        <begin position="1596"/>
        <end position="1606"/>
    </location>
</feature>
<feature type="compositionally biased region" description="Acidic residues" evidence="5">
    <location>
        <begin position="856"/>
        <end position="875"/>
    </location>
</feature>
<feature type="compositionally biased region" description="Low complexity" evidence="5">
    <location>
        <begin position="1522"/>
        <end position="1534"/>
    </location>
</feature>
<feature type="compositionally biased region" description="Polar residues" evidence="5">
    <location>
        <begin position="701"/>
        <end position="718"/>
    </location>
</feature>
<feature type="compositionally biased region" description="Basic and acidic residues" evidence="5">
    <location>
        <begin position="311"/>
        <end position="357"/>
    </location>
</feature>
<comment type="subcellular location">
    <subcellularLocation>
        <location evidence="1">Membrane</location>
    </subcellularLocation>
</comment>
<feature type="region of interest" description="Disordered" evidence="5">
    <location>
        <begin position="273"/>
        <end position="754"/>
    </location>
</feature>
<keyword evidence="7" id="KW-1185">Reference proteome</keyword>
<dbReference type="InterPro" id="IPR045120">
    <property type="entry name" value="Suco/Slp1-like"/>
</dbReference>
<feature type="compositionally biased region" description="Acidic residues" evidence="5">
    <location>
        <begin position="373"/>
        <end position="402"/>
    </location>
</feature>
<dbReference type="Proteomes" id="UP000582016">
    <property type="component" value="Unassembled WGS sequence"/>
</dbReference>
<dbReference type="GO" id="GO:0016020">
    <property type="term" value="C:membrane"/>
    <property type="evidence" value="ECO:0007669"/>
    <property type="project" value="UniProtKB-SubCell"/>
</dbReference>
<dbReference type="GO" id="GO:0005737">
    <property type="term" value="C:cytoplasm"/>
    <property type="evidence" value="ECO:0007669"/>
    <property type="project" value="TreeGrafter"/>
</dbReference>
<evidence type="ECO:0000256" key="4">
    <source>
        <dbReference type="ARBA" id="ARBA00023136"/>
    </source>
</evidence>
<feature type="compositionally biased region" description="Acidic residues" evidence="5">
    <location>
        <begin position="412"/>
        <end position="429"/>
    </location>
</feature>
<gene>
    <name evidence="6" type="ORF">FPHYL_7492</name>
</gene>
<feature type="compositionally biased region" description="Basic and acidic residues" evidence="5">
    <location>
        <begin position="985"/>
        <end position="1094"/>
    </location>
</feature>
<feature type="compositionally biased region" description="Polar residues" evidence="5">
    <location>
        <begin position="488"/>
        <end position="497"/>
    </location>
</feature>
<feature type="region of interest" description="Disordered" evidence="5">
    <location>
        <begin position="1425"/>
        <end position="1453"/>
    </location>
</feature>
<dbReference type="EMBL" id="JAAOAQ010000272">
    <property type="protein sequence ID" value="KAF5558035.1"/>
    <property type="molecule type" value="Genomic_DNA"/>
</dbReference>
<feature type="compositionally biased region" description="Low complexity" evidence="5">
    <location>
        <begin position="462"/>
        <end position="479"/>
    </location>
</feature>
<dbReference type="PANTHER" id="PTHR12953">
    <property type="entry name" value="MEMBRANE PROTEIN CH1 RELATED"/>
    <property type="match status" value="1"/>
</dbReference>
<feature type="compositionally biased region" description="Polar residues" evidence="5">
    <location>
        <begin position="1400"/>
        <end position="1415"/>
    </location>
</feature>
<feature type="compositionally biased region" description="Basic and acidic residues" evidence="5">
    <location>
        <begin position="1191"/>
        <end position="1246"/>
    </location>
</feature>
<feature type="compositionally biased region" description="Low complexity" evidence="5">
    <location>
        <begin position="1571"/>
        <end position="1586"/>
    </location>
</feature>
<feature type="compositionally biased region" description="Acidic residues" evidence="5">
    <location>
        <begin position="1535"/>
        <end position="1560"/>
    </location>
</feature>
<feature type="compositionally biased region" description="Basic and acidic residues" evidence="5">
    <location>
        <begin position="1133"/>
        <end position="1163"/>
    </location>
</feature>
<feature type="region of interest" description="Disordered" evidence="5">
    <location>
        <begin position="1400"/>
        <end position="1419"/>
    </location>
</feature>
<accession>A0A8H5JQ07</accession>
<dbReference type="OrthoDB" id="5369448at2759"/>
<dbReference type="GO" id="GO:0034975">
    <property type="term" value="P:protein folding in endoplasmic reticulum"/>
    <property type="evidence" value="ECO:0007669"/>
    <property type="project" value="TreeGrafter"/>
</dbReference>
<feature type="compositionally biased region" description="Polar residues" evidence="5">
    <location>
        <begin position="583"/>
        <end position="605"/>
    </location>
</feature>
<name>A0A8H5JQ07_9HYPO</name>
<feature type="compositionally biased region" description="Basic and acidic residues" evidence="5">
    <location>
        <begin position="625"/>
        <end position="640"/>
    </location>
</feature>
<evidence type="ECO:0000256" key="2">
    <source>
        <dbReference type="ARBA" id="ARBA00022692"/>
    </source>
</evidence>
<proteinExistence type="predicted"/>
<evidence type="ECO:0000256" key="5">
    <source>
        <dbReference type="SAM" id="MobiDB-lite"/>
    </source>
</evidence>
<feature type="compositionally biased region" description="Low complexity" evidence="5">
    <location>
        <begin position="719"/>
        <end position="736"/>
    </location>
</feature>
<feature type="region of interest" description="Disordered" evidence="5">
    <location>
        <begin position="1484"/>
        <end position="1606"/>
    </location>
</feature>
<protein>
    <submittedName>
        <fullName evidence="6">Uncharacterized protein</fullName>
    </submittedName>
</protein>
<feature type="region of interest" description="Disordered" evidence="5">
    <location>
        <begin position="985"/>
        <end position="1272"/>
    </location>
</feature>
<keyword evidence="4" id="KW-0472">Membrane</keyword>
<evidence type="ECO:0000313" key="7">
    <source>
        <dbReference type="Proteomes" id="UP000582016"/>
    </source>
</evidence>
<organism evidence="6 7">
    <name type="scientific">Fusarium phyllophilum</name>
    <dbReference type="NCBI Taxonomy" id="47803"/>
    <lineage>
        <taxon>Eukaryota</taxon>
        <taxon>Fungi</taxon>
        <taxon>Dikarya</taxon>
        <taxon>Ascomycota</taxon>
        <taxon>Pezizomycotina</taxon>
        <taxon>Sordariomycetes</taxon>
        <taxon>Hypocreomycetidae</taxon>
        <taxon>Hypocreales</taxon>
        <taxon>Nectriaceae</taxon>
        <taxon>Fusarium</taxon>
        <taxon>Fusarium fujikuroi species complex</taxon>
    </lineage>
</organism>
<reference evidence="6 7" key="1">
    <citation type="submission" date="2020-05" db="EMBL/GenBank/DDBJ databases">
        <title>Identification and distribution of gene clusters putatively required for synthesis of sphingolipid metabolism inhibitors in phylogenetically diverse species of the filamentous fungus Fusarium.</title>
        <authorList>
            <person name="Kim H.-S."/>
            <person name="Busman M."/>
            <person name="Brown D.W."/>
            <person name="Divon H."/>
            <person name="Uhlig S."/>
            <person name="Proctor R.H."/>
        </authorList>
    </citation>
    <scope>NUCLEOTIDE SEQUENCE [LARGE SCALE GENOMIC DNA]</scope>
    <source>
        <strain evidence="6 7">NRRL 13617</strain>
    </source>
</reference>